<dbReference type="OMA" id="HILAFRE"/>
<feature type="region of interest" description="Disordered" evidence="1">
    <location>
        <begin position="780"/>
        <end position="838"/>
    </location>
</feature>
<feature type="compositionally biased region" description="Basic residues" evidence="1">
    <location>
        <begin position="376"/>
        <end position="386"/>
    </location>
</feature>
<proteinExistence type="predicted"/>
<evidence type="ECO:0000313" key="2">
    <source>
        <dbReference type="EMBL" id="EIW79824.1"/>
    </source>
</evidence>
<sequence>MSQPSQANQINPCAPAAIRQWIEDQGQRPKAADIRCECYRRRIGFAERHSSPNDINSRSNLHRAFCENPQDRYAVWTDFVLDLHDSVSAMSRMSDGLFVAFAVRPDWDPSTTFNPSRIDINTFTSYHADIKPSIQTTIKRLEDIFRKEIAEAHIRSYGQRLRSVTPGTGYVVVDGRAQMPELSTTPPAPSSSQPAPPKSRSDAPIVPPPSSAPPRLVASSSARNVSISASSTTSTTLSSVSSLSTSTSASGPKAVPPRASTSTPPASRIQGRPTSQPAQTRLRLQLSPSPAPSAVTPAPVIPAPVTPTSSRRHLQPRPPPITTVVETNEDSYFTDSDVEPLTPLPSTPVYAPSYRASTIPTSTASPSPPPSPTPSPRHRSATWKGKKAVEAPVSTSSAATGDGLLARAADFISGLGLGADAQASVAGAMKFKRHLWVALFMEAVMAESSTGASSRPKRTTEQIQEGYQRYQQLMQAIQSLRGIILQGIAGICNDYGRTPEWVSTQVYLGAGNVPRTETKPNGFGAFLSHTYATQVANGETLPAGAGAMTSVSQSAAQAWHALSDEEKQEWSRRSRQNQEGAKKKVKVVNAEHVANAIETTFTRKIDPCVAEITQSTGCAVLYLVTRDKVTDQYRPRSFASPRVEAALMYLFKVNPHELAMRLDAYVTGGITGVTRYTGDRRVGVLRKSIREMILQKLRNILRTARSVVYEELPTFMEWANYEKWVIEYGVELHGFPGGAVKNPSNVSTIPMLTEIEAAITQGECFWRVLEPEEWERRKADAHKRVLAERPSNNATTGKRKRSKTDHPTPPASTGALDSMPPTPTLHLTTPTILPSPSLLLPPPFPEHLDASALSYDFQSSDHSGFVTNPAFGTEHTTSFSVDYAPDSTSYDSSGSGLYTFSSSKSFTDLLNE</sequence>
<gene>
    <name evidence="2" type="ORF">CONPUDRAFT_74160</name>
</gene>
<accession>A0A5M3MM25</accession>
<dbReference type="OrthoDB" id="3253416at2759"/>
<dbReference type="GeneID" id="19209200"/>
<dbReference type="AlphaFoldDB" id="A0A5M3MM25"/>
<feature type="compositionally biased region" description="Low complexity" evidence="1">
    <location>
        <begin position="213"/>
        <end position="268"/>
    </location>
</feature>
<feature type="compositionally biased region" description="Polar residues" evidence="1">
    <location>
        <begin position="324"/>
        <end position="334"/>
    </location>
</feature>
<dbReference type="EMBL" id="JH711580">
    <property type="protein sequence ID" value="EIW79824.1"/>
    <property type="molecule type" value="Genomic_DNA"/>
</dbReference>
<dbReference type="InterPro" id="IPR036910">
    <property type="entry name" value="HMG_box_dom_sf"/>
</dbReference>
<comment type="caution">
    <text evidence="2">The sequence shown here is derived from an EMBL/GenBank/DDBJ whole genome shotgun (WGS) entry which is preliminary data.</text>
</comment>
<keyword evidence="3" id="KW-1185">Reference proteome</keyword>
<dbReference type="Proteomes" id="UP000053558">
    <property type="component" value="Unassembled WGS sequence"/>
</dbReference>
<feature type="compositionally biased region" description="Pro residues" evidence="1">
    <location>
        <begin position="186"/>
        <end position="197"/>
    </location>
</feature>
<feature type="region of interest" description="Disordered" evidence="1">
    <location>
        <begin position="562"/>
        <end position="583"/>
    </location>
</feature>
<organism evidence="2 3">
    <name type="scientific">Coniophora puteana (strain RWD-64-598)</name>
    <name type="common">Brown rot fungus</name>
    <dbReference type="NCBI Taxonomy" id="741705"/>
    <lineage>
        <taxon>Eukaryota</taxon>
        <taxon>Fungi</taxon>
        <taxon>Dikarya</taxon>
        <taxon>Basidiomycota</taxon>
        <taxon>Agaricomycotina</taxon>
        <taxon>Agaricomycetes</taxon>
        <taxon>Agaricomycetidae</taxon>
        <taxon>Boletales</taxon>
        <taxon>Coniophorineae</taxon>
        <taxon>Coniophoraceae</taxon>
        <taxon>Coniophora</taxon>
    </lineage>
</organism>
<feature type="compositionally biased region" description="Basic and acidic residues" evidence="1">
    <location>
        <begin position="562"/>
        <end position="572"/>
    </location>
</feature>
<dbReference type="RefSeq" id="XP_007769831.1">
    <property type="nucleotide sequence ID" value="XM_007771641.1"/>
</dbReference>
<reference evidence="3" key="1">
    <citation type="journal article" date="2012" name="Science">
        <title>The Paleozoic origin of enzymatic lignin decomposition reconstructed from 31 fungal genomes.</title>
        <authorList>
            <person name="Floudas D."/>
            <person name="Binder M."/>
            <person name="Riley R."/>
            <person name="Barry K."/>
            <person name="Blanchette R.A."/>
            <person name="Henrissat B."/>
            <person name="Martinez A.T."/>
            <person name="Otillar R."/>
            <person name="Spatafora J.W."/>
            <person name="Yadav J.S."/>
            <person name="Aerts A."/>
            <person name="Benoit I."/>
            <person name="Boyd A."/>
            <person name="Carlson A."/>
            <person name="Copeland A."/>
            <person name="Coutinho P.M."/>
            <person name="de Vries R.P."/>
            <person name="Ferreira P."/>
            <person name="Findley K."/>
            <person name="Foster B."/>
            <person name="Gaskell J."/>
            <person name="Glotzer D."/>
            <person name="Gorecki P."/>
            <person name="Heitman J."/>
            <person name="Hesse C."/>
            <person name="Hori C."/>
            <person name="Igarashi K."/>
            <person name="Jurgens J.A."/>
            <person name="Kallen N."/>
            <person name="Kersten P."/>
            <person name="Kohler A."/>
            <person name="Kuees U."/>
            <person name="Kumar T.K.A."/>
            <person name="Kuo A."/>
            <person name="LaButti K."/>
            <person name="Larrondo L.F."/>
            <person name="Lindquist E."/>
            <person name="Ling A."/>
            <person name="Lombard V."/>
            <person name="Lucas S."/>
            <person name="Lundell T."/>
            <person name="Martin R."/>
            <person name="McLaughlin D.J."/>
            <person name="Morgenstern I."/>
            <person name="Morin E."/>
            <person name="Murat C."/>
            <person name="Nagy L.G."/>
            <person name="Nolan M."/>
            <person name="Ohm R.A."/>
            <person name="Patyshakuliyeva A."/>
            <person name="Rokas A."/>
            <person name="Ruiz-Duenas F.J."/>
            <person name="Sabat G."/>
            <person name="Salamov A."/>
            <person name="Samejima M."/>
            <person name="Schmutz J."/>
            <person name="Slot J.C."/>
            <person name="St John F."/>
            <person name="Stenlid J."/>
            <person name="Sun H."/>
            <person name="Sun S."/>
            <person name="Syed K."/>
            <person name="Tsang A."/>
            <person name="Wiebenga A."/>
            <person name="Young D."/>
            <person name="Pisabarro A."/>
            <person name="Eastwood D.C."/>
            <person name="Martin F."/>
            <person name="Cullen D."/>
            <person name="Grigoriev I.V."/>
            <person name="Hibbett D.S."/>
        </authorList>
    </citation>
    <scope>NUCLEOTIDE SEQUENCE [LARGE SCALE GENOMIC DNA]</scope>
    <source>
        <strain evidence="3">RWD-64-598 SS2</strain>
    </source>
</reference>
<feature type="region of interest" description="Disordered" evidence="1">
    <location>
        <begin position="180"/>
        <end position="397"/>
    </location>
</feature>
<dbReference type="Gene3D" id="1.10.30.10">
    <property type="entry name" value="High mobility group box domain"/>
    <property type="match status" value="1"/>
</dbReference>
<feature type="compositionally biased region" description="Pro residues" evidence="1">
    <location>
        <begin position="366"/>
        <end position="375"/>
    </location>
</feature>
<feature type="compositionally biased region" description="Low complexity" evidence="1">
    <location>
        <begin position="824"/>
        <end position="838"/>
    </location>
</feature>
<evidence type="ECO:0000256" key="1">
    <source>
        <dbReference type="SAM" id="MobiDB-lite"/>
    </source>
</evidence>
<evidence type="ECO:0000313" key="3">
    <source>
        <dbReference type="Proteomes" id="UP000053558"/>
    </source>
</evidence>
<feature type="compositionally biased region" description="Low complexity" evidence="1">
    <location>
        <begin position="355"/>
        <end position="365"/>
    </location>
</feature>
<dbReference type="CDD" id="cd00084">
    <property type="entry name" value="HMG-box_SF"/>
    <property type="match status" value="1"/>
</dbReference>
<protein>
    <submittedName>
        <fullName evidence="2">Uncharacterized protein</fullName>
    </submittedName>
</protein>
<dbReference type="KEGG" id="cput:CONPUDRAFT_74160"/>
<name>A0A5M3MM25_CONPW</name>